<evidence type="ECO:0000313" key="1">
    <source>
        <dbReference type="EMBL" id="KAK3734678.1"/>
    </source>
</evidence>
<reference evidence="1" key="1">
    <citation type="journal article" date="2023" name="G3 (Bethesda)">
        <title>A reference genome for the long-term kleptoplast-retaining sea slug Elysia crispata morphotype clarki.</title>
        <authorList>
            <person name="Eastman K.E."/>
            <person name="Pendleton A.L."/>
            <person name="Shaikh M.A."/>
            <person name="Suttiyut T."/>
            <person name="Ogas R."/>
            <person name="Tomko P."/>
            <person name="Gavelis G."/>
            <person name="Widhalm J.R."/>
            <person name="Wisecaver J.H."/>
        </authorList>
    </citation>
    <scope>NUCLEOTIDE SEQUENCE</scope>
    <source>
        <strain evidence="1">ECLA1</strain>
    </source>
</reference>
<accession>A0AAE0Y875</accession>
<evidence type="ECO:0000313" key="2">
    <source>
        <dbReference type="Proteomes" id="UP001283361"/>
    </source>
</evidence>
<dbReference type="AlphaFoldDB" id="A0AAE0Y875"/>
<proteinExistence type="predicted"/>
<comment type="caution">
    <text evidence="1">The sequence shown here is derived from an EMBL/GenBank/DDBJ whole genome shotgun (WGS) entry which is preliminary data.</text>
</comment>
<dbReference type="Proteomes" id="UP001283361">
    <property type="component" value="Unassembled WGS sequence"/>
</dbReference>
<gene>
    <name evidence="1" type="ORF">RRG08_003319</name>
</gene>
<dbReference type="EMBL" id="JAWDGP010006840">
    <property type="protein sequence ID" value="KAK3734678.1"/>
    <property type="molecule type" value="Genomic_DNA"/>
</dbReference>
<organism evidence="1 2">
    <name type="scientific">Elysia crispata</name>
    <name type="common">lettuce slug</name>
    <dbReference type="NCBI Taxonomy" id="231223"/>
    <lineage>
        <taxon>Eukaryota</taxon>
        <taxon>Metazoa</taxon>
        <taxon>Spiralia</taxon>
        <taxon>Lophotrochozoa</taxon>
        <taxon>Mollusca</taxon>
        <taxon>Gastropoda</taxon>
        <taxon>Heterobranchia</taxon>
        <taxon>Euthyneura</taxon>
        <taxon>Panpulmonata</taxon>
        <taxon>Sacoglossa</taxon>
        <taxon>Placobranchoidea</taxon>
        <taxon>Plakobranchidae</taxon>
        <taxon>Elysia</taxon>
    </lineage>
</organism>
<keyword evidence="2" id="KW-1185">Reference proteome</keyword>
<protein>
    <submittedName>
        <fullName evidence="1">Uncharacterized protein</fullName>
    </submittedName>
</protein>
<sequence length="189" mass="21611">MSRVPTFYGSAVACTRTESRRSAGRVVCPGILYPRACKSYDSVSSNWDTYLSRISQWFLGCLEVTREMVDKEVQLHGLGWTRSLRRQNKPFGGGIRSYLEASYRKFSAVLAGMEKLWERELQAQRMGFETLLRHVKIAKLLKCSKTSCGMFENVMKRYAETDGCFKLPEEKRISETTITRYSDDVSLSG</sequence>
<name>A0AAE0Y875_9GAST</name>